<dbReference type="AlphaFoldDB" id="A0A0R0M5K1"/>
<comment type="caution">
    <text evidence="2">The sequence shown here is derived from an EMBL/GenBank/DDBJ whole genome shotgun (WGS) entry which is preliminary data.</text>
</comment>
<evidence type="ECO:0000313" key="2">
    <source>
        <dbReference type="EMBL" id="KRH94852.1"/>
    </source>
</evidence>
<gene>
    <name evidence="2" type="ORF">M153_12800017518</name>
</gene>
<dbReference type="VEuPathDB" id="MicrosporidiaDB:M153_12800017518"/>
<keyword evidence="3" id="KW-1185">Reference proteome</keyword>
<dbReference type="EMBL" id="LGUB01000024">
    <property type="protein sequence ID" value="KRH94852.1"/>
    <property type="molecule type" value="Genomic_DNA"/>
</dbReference>
<evidence type="ECO:0000313" key="3">
    <source>
        <dbReference type="Proteomes" id="UP000051530"/>
    </source>
</evidence>
<reference evidence="2 3" key="1">
    <citation type="submission" date="2015-07" db="EMBL/GenBank/DDBJ databases">
        <title>The genome of Pseudoloma neurophilia, a relevant intracellular parasite of the zebrafish.</title>
        <authorList>
            <person name="Ndikumana S."/>
            <person name="Pelin A."/>
            <person name="Sanders J."/>
            <person name="Corradi N."/>
        </authorList>
    </citation>
    <scope>NUCLEOTIDE SEQUENCE [LARGE SCALE GENOMIC DNA]</scope>
    <source>
        <strain evidence="2 3">MK1</strain>
    </source>
</reference>
<dbReference type="Proteomes" id="UP000051530">
    <property type="component" value="Unassembled WGS sequence"/>
</dbReference>
<sequence length="44" mass="5510">MVYKKLYVFRRANEMFIFRKLKKGKSKREKMKKSKKSKNQKIKK</sequence>
<feature type="region of interest" description="Disordered" evidence="1">
    <location>
        <begin position="22"/>
        <end position="44"/>
    </location>
</feature>
<proteinExistence type="predicted"/>
<evidence type="ECO:0000256" key="1">
    <source>
        <dbReference type="SAM" id="MobiDB-lite"/>
    </source>
</evidence>
<protein>
    <submittedName>
        <fullName evidence="2">Uncharacterized protein</fullName>
    </submittedName>
</protein>
<name>A0A0R0M5K1_9MICR</name>
<accession>A0A0R0M5K1</accession>
<organism evidence="2 3">
    <name type="scientific">Pseudoloma neurophilia</name>
    <dbReference type="NCBI Taxonomy" id="146866"/>
    <lineage>
        <taxon>Eukaryota</taxon>
        <taxon>Fungi</taxon>
        <taxon>Fungi incertae sedis</taxon>
        <taxon>Microsporidia</taxon>
        <taxon>Pseudoloma</taxon>
    </lineage>
</organism>